<feature type="chain" id="PRO_5045824532" evidence="2">
    <location>
        <begin position="38"/>
        <end position="240"/>
    </location>
</feature>
<protein>
    <submittedName>
        <fullName evidence="3">G8967 protein</fullName>
    </submittedName>
</protein>
<keyword evidence="4" id="KW-1185">Reference proteome</keyword>
<feature type="compositionally biased region" description="Low complexity" evidence="1">
    <location>
        <begin position="63"/>
        <end position="74"/>
    </location>
</feature>
<proteinExistence type="predicted"/>
<organism evidence="3 4">
    <name type="scientific">Coccomyxa viridis</name>
    <dbReference type="NCBI Taxonomy" id="1274662"/>
    <lineage>
        <taxon>Eukaryota</taxon>
        <taxon>Viridiplantae</taxon>
        <taxon>Chlorophyta</taxon>
        <taxon>core chlorophytes</taxon>
        <taxon>Trebouxiophyceae</taxon>
        <taxon>Trebouxiophyceae incertae sedis</taxon>
        <taxon>Coccomyxaceae</taxon>
        <taxon>Coccomyxa</taxon>
    </lineage>
</organism>
<reference evidence="3 4" key="1">
    <citation type="submission" date="2024-06" db="EMBL/GenBank/DDBJ databases">
        <authorList>
            <person name="Kraege A."/>
            <person name="Thomma B."/>
        </authorList>
    </citation>
    <scope>NUCLEOTIDE SEQUENCE [LARGE SCALE GENOMIC DNA]</scope>
</reference>
<comment type="caution">
    <text evidence="3">The sequence shown here is derived from an EMBL/GenBank/DDBJ whole genome shotgun (WGS) entry which is preliminary data.</text>
</comment>
<feature type="region of interest" description="Disordered" evidence="1">
    <location>
        <begin position="201"/>
        <end position="240"/>
    </location>
</feature>
<gene>
    <name evidence="3" type="primary">g8967</name>
    <name evidence="3" type="ORF">VP750_LOCUS8051</name>
</gene>
<name>A0ABP1G1Q5_9CHLO</name>
<evidence type="ECO:0000256" key="2">
    <source>
        <dbReference type="SAM" id="SignalP"/>
    </source>
</evidence>
<dbReference type="Proteomes" id="UP001497392">
    <property type="component" value="Unassembled WGS sequence"/>
</dbReference>
<feature type="region of interest" description="Disordered" evidence="1">
    <location>
        <begin position="127"/>
        <end position="148"/>
    </location>
</feature>
<evidence type="ECO:0000313" key="4">
    <source>
        <dbReference type="Proteomes" id="UP001497392"/>
    </source>
</evidence>
<sequence>MAAARSTGEHGIASRRRQAQAWLCVAVGLIALHLAHADTVTHQPGKIAVDPTSDEDASVELNQSTQLGSTGTTGVNAYPKYADGTKVTSANLNRLATPTVTSSAGGTSQASVSGGAATAQSTPAAAATTSTAAGTNSGTEQLIRSASTAPVLASTTKASSTKAAEGAAQGGVTGMSGGSAGGSPASLTGFLGGNTGAAAAFSGSSGLSAGGGGNSQKPASTGSQSMTGRVTSVGGRKLKL</sequence>
<feature type="signal peptide" evidence="2">
    <location>
        <begin position="1"/>
        <end position="37"/>
    </location>
</feature>
<evidence type="ECO:0000256" key="1">
    <source>
        <dbReference type="SAM" id="MobiDB-lite"/>
    </source>
</evidence>
<feature type="region of interest" description="Disordered" evidence="1">
    <location>
        <begin position="45"/>
        <end position="75"/>
    </location>
</feature>
<keyword evidence="2" id="KW-0732">Signal</keyword>
<evidence type="ECO:0000313" key="3">
    <source>
        <dbReference type="EMBL" id="CAL5226145.1"/>
    </source>
</evidence>
<feature type="compositionally biased region" description="Polar residues" evidence="1">
    <location>
        <begin position="216"/>
        <end position="230"/>
    </location>
</feature>
<accession>A0ABP1G1Q5</accession>
<dbReference type="EMBL" id="CAXHTA020000016">
    <property type="protein sequence ID" value="CAL5226145.1"/>
    <property type="molecule type" value="Genomic_DNA"/>
</dbReference>
<feature type="compositionally biased region" description="Low complexity" evidence="1">
    <location>
        <begin position="127"/>
        <end position="139"/>
    </location>
</feature>